<dbReference type="InterPro" id="IPR017162">
    <property type="entry name" value="UCP037266"/>
</dbReference>
<dbReference type="Pfam" id="PF09904">
    <property type="entry name" value="HTH_43"/>
    <property type="match status" value="1"/>
</dbReference>
<evidence type="ECO:0008006" key="3">
    <source>
        <dbReference type="Google" id="ProtNLM"/>
    </source>
</evidence>
<reference evidence="1" key="1">
    <citation type="submission" date="2019-02" db="EMBL/GenBank/DDBJ databases">
        <authorList>
            <person name="Li S.-H."/>
        </authorList>
    </citation>
    <scope>NUCLEOTIDE SEQUENCE</scope>
    <source>
        <strain evidence="1">IMCC14734</strain>
    </source>
</reference>
<accession>A0ABT3TFD1</accession>
<proteinExistence type="predicted"/>
<keyword evidence="2" id="KW-1185">Reference proteome</keyword>
<protein>
    <recommendedName>
        <fullName evidence="3">Helix-turn-helix domain-containing protein</fullName>
    </recommendedName>
</protein>
<dbReference type="InterPro" id="IPR036388">
    <property type="entry name" value="WH-like_DNA-bd_sf"/>
</dbReference>
<organism evidence="1 2">
    <name type="scientific">Candidatus Litorirhabdus singularis</name>
    <dbReference type="NCBI Taxonomy" id="2518993"/>
    <lineage>
        <taxon>Bacteria</taxon>
        <taxon>Pseudomonadati</taxon>
        <taxon>Pseudomonadota</taxon>
        <taxon>Gammaproteobacteria</taxon>
        <taxon>Cellvibrionales</taxon>
        <taxon>Halieaceae</taxon>
        <taxon>Candidatus Litorirhabdus</taxon>
    </lineage>
</organism>
<dbReference type="PIRSF" id="PIRSF037266">
    <property type="entry name" value="UCP037266"/>
    <property type="match status" value="1"/>
</dbReference>
<dbReference type="RefSeq" id="WP_279244096.1">
    <property type="nucleotide sequence ID" value="NZ_SHNN01000001.1"/>
</dbReference>
<gene>
    <name evidence="1" type="ORF">EYC98_04465</name>
</gene>
<sequence length="99" mass="11530">MSEQISKQRRAYCRKLLLAHMIANERHDLMSLETATGMPRRTLQDSIKAMVDIGIDCEFVQDGPKHRHGYYHIVDWGDHDSGWIEAHLKDLQQWVITDA</sequence>
<dbReference type="EMBL" id="SHNN01000001">
    <property type="protein sequence ID" value="MCX2980117.1"/>
    <property type="molecule type" value="Genomic_DNA"/>
</dbReference>
<evidence type="ECO:0000313" key="2">
    <source>
        <dbReference type="Proteomes" id="UP001143362"/>
    </source>
</evidence>
<dbReference type="Proteomes" id="UP001143362">
    <property type="component" value="Unassembled WGS sequence"/>
</dbReference>
<dbReference type="Gene3D" id="1.10.10.10">
    <property type="entry name" value="Winged helix-like DNA-binding domain superfamily/Winged helix DNA-binding domain"/>
    <property type="match status" value="1"/>
</dbReference>
<name>A0ABT3TFD1_9GAMM</name>
<evidence type="ECO:0000313" key="1">
    <source>
        <dbReference type="EMBL" id="MCX2980117.1"/>
    </source>
</evidence>
<comment type="caution">
    <text evidence="1">The sequence shown here is derived from an EMBL/GenBank/DDBJ whole genome shotgun (WGS) entry which is preliminary data.</text>
</comment>